<dbReference type="PROSITE" id="PS50292">
    <property type="entry name" value="PEROXIDASE_3"/>
    <property type="match status" value="1"/>
</dbReference>
<reference evidence="11 12" key="1">
    <citation type="submission" date="2021-06" db="EMBL/GenBank/DDBJ databases">
        <authorList>
            <person name="Palmer J.M."/>
        </authorList>
    </citation>
    <scope>NUCLEOTIDE SEQUENCE [LARGE SCALE GENOMIC DNA]</scope>
    <source>
        <strain evidence="11 12">GA_2019</strain>
        <tissue evidence="11">Muscle</tissue>
    </source>
</reference>
<protein>
    <submittedName>
        <fullName evidence="11">Prostaglandin G/H synthase 1</fullName>
    </submittedName>
</protein>
<keyword evidence="6" id="KW-0560">Oxidoreductase</keyword>
<evidence type="ECO:0000256" key="10">
    <source>
        <dbReference type="ARBA" id="ARBA00023180"/>
    </source>
</evidence>
<keyword evidence="7" id="KW-0408">Iron</keyword>
<dbReference type="InterPro" id="IPR037120">
    <property type="entry name" value="Haem_peroxidase_sf_animal"/>
</dbReference>
<keyword evidence="10" id="KW-0325">Glycoprotein</keyword>
<keyword evidence="9" id="KW-1015">Disulfide bond</keyword>
<dbReference type="InterPro" id="IPR050783">
    <property type="entry name" value="Oxylipin_biosynth_metab"/>
</dbReference>
<evidence type="ECO:0000256" key="6">
    <source>
        <dbReference type="ARBA" id="ARBA00023002"/>
    </source>
</evidence>
<keyword evidence="4" id="KW-0732">Signal</keyword>
<organism evidence="11 12">
    <name type="scientific">Goodea atripinnis</name>
    <dbReference type="NCBI Taxonomy" id="208336"/>
    <lineage>
        <taxon>Eukaryota</taxon>
        <taxon>Metazoa</taxon>
        <taxon>Chordata</taxon>
        <taxon>Craniata</taxon>
        <taxon>Vertebrata</taxon>
        <taxon>Euteleostomi</taxon>
        <taxon>Actinopterygii</taxon>
        <taxon>Neopterygii</taxon>
        <taxon>Teleostei</taxon>
        <taxon>Neoteleostei</taxon>
        <taxon>Acanthomorphata</taxon>
        <taxon>Ovalentaria</taxon>
        <taxon>Atherinomorphae</taxon>
        <taxon>Cyprinodontiformes</taxon>
        <taxon>Goodeidae</taxon>
        <taxon>Goodea</taxon>
    </lineage>
</organism>
<evidence type="ECO:0000256" key="4">
    <source>
        <dbReference type="ARBA" id="ARBA00022729"/>
    </source>
</evidence>
<evidence type="ECO:0000313" key="11">
    <source>
        <dbReference type="EMBL" id="MEQ2190171.1"/>
    </source>
</evidence>
<proteinExistence type="predicted"/>
<dbReference type="SUPFAM" id="SSF48113">
    <property type="entry name" value="Heme-dependent peroxidases"/>
    <property type="match status" value="1"/>
</dbReference>
<evidence type="ECO:0000256" key="5">
    <source>
        <dbReference type="ARBA" id="ARBA00022964"/>
    </source>
</evidence>
<evidence type="ECO:0000256" key="7">
    <source>
        <dbReference type="ARBA" id="ARBA00023004"/>
    </source>
</evidence>
<dbReference type="Proteomes" id="UP001476798">
    <property type="component" value="Unassembled WGS sequence"/>
</dbReference>
<dbReference type="InterPro" id="IPR019791">
    <property type="entry name" value="Haem_peroxidase_animal"/>
</dbReference>
<sequence>RKGLPDPEVLVERLLKRRTFRPDPQGSNVMFAFFAQHFTHQFFKTYNRMGLGFTKALAHGLIDGEMYPPAVADAPVRMSYPPGIPEEKQMAIGQEVFGLLPGLGLYATLWLREHNRVCDILKAEHPTWDDEQLFQTTRLIVIGELDTMKNMFVTLELVEPIPGCST</sequence>
<keyword evidence="5" id="KW-0223">Dioxygenase</keyword>
<dbReference type="Gene3D" id="1.10.640.10">
    <property type="entry name" value="Haem peroxidase domain superfamily, animal type"/>
    <property type="match status" value="1"/>
</dbReference>
<evidence type="ECO:0000256" key="3">
    <source>
        <dbReference type="ARBA" id="ARBA00022723"/>
    </source>
</evidence>
<keyword evidence="2" id="KW-0245">EGF-like domain</keyword>
<keyword evidence="12" id="KW-1185">Reference proteome</keyword>
<evidence type="ECO:0000256" key="9">
    <source>
        <dbReference type="ARBA" id="ARBA00023157"/>
    </source>
</evidence>
<keyword evidence="8" id="KW-0472">Membrane</keyword>
<keyword evidence="3" id="KW-0479">Metal-binding</keyword>
<dbReference type="PANTHER" id="PTHR11903:SF6">
    <property type="entry name" value="PROSTAGLANDIN G_H SYNTHASE 1"/>
    <property type="match status" value="1"/>
</dbReference>
<name>A0ABV0Q314_9TELE</name>
<evidence type="ECO:0000256" key="8">
    <source>
        <dbReference type="ARBA" id="ARBA00023136"/>
    </source>
</evidence>
<evidence type="ECO:0000256" key="1">
    <source>
        <dbReference type="ARBA" id="ARBA00004308"/>
    </source>
</evidence>
<dbReference type="Pfam" id="PF03098">
    <property type="entry name" value="An_peroxidase"/>
    <property type="match status" value="1"/>
</dbReference>
<comment type="subcellular location">
    <subcellularLocation>
        <location evidence="1">Endomembrane system</location>
    </subcellularLocation>
</comment>
<feature type="non-terminal residue" evidence="11">
    <location>
        <position position="1"/>
    </location>
</feature>
<dbReference type="InterPro" id="IPR010255">
    <property type="entry name" value="Haem_peroxidase_sf"/>
</dbReference>
<accession>A0ABV0Q314</accession>
<dbReference type="PANTHER" id="PTHR11903">
    <property type="entry name" value="PROSTAGLANDIN G/H SYNTHASE"/>
    <property type="match status" value="1"/>
</dbReference>
<evidence type="ECO:0000256" key="2">
    <source>
        <dbReference type="ARBA" id="ARBA00022536"/>
    </source>
</evidence>
<comment type="caution">
    <text evidence="11">The sequence shown here is derived from an EMBL/GenBank/DDBJ whole genome shotgun (WGS) entry which is preliminary data.</text>
</comment>
<gene>
    <name evidence="11" type="primary">PTGS1_4</name>
    <name evidence="11" type="ORF">GOODEAATRI_033074</name>
</gene>
<dbReference type="EMBL" id="JAHRIO010096535">
    <property type="protein sequence ID" value="MEQ2190171.1"/>
    <property type="molecule type" value="Genomic_DNA"/>
</dbReference>
<evidence type="ECO:0000313" key="12">
    <source>
        <dbReference type="Proteomes" id="UP001476798"/>
    </source>
</evidence>